<accession>A0AAD9PAF7</accession>
<organism evidence="1 2">
    <name type="scientific">Ridgeia piscesae</name>
    <name type="common">Tubeworm</name>
    <dbReference type="NCBI Taxonomy" id="27915"/>
    <lineage>
        <taxon>Eukaryota</taxon>
        <taxon>Metazoa</taxon>
        <taxon>Spiralia</taxon>
        <taxon>Lophotrochozoa</taxon>
        <taxon>Annelida</taxon>
        <taxon>Polychaeta</taxon>
        <taxon>Sedentaria</taxon>
        <taxon>Canalipalpata</taxon>
        <taxon>Sabellida</taxon>
        <taxon>Siboglinidae</taxon>
        <taxon>Ridgeia</taxon>
    </lineage>
</organism>
<dbReference type="EMBL" id="JAODUO010000064">
    <property type="protein sequence ID" value="KAK2190926.1"/>
    <property type="molecule type" value="Genomic_DNA"/>
</dbReference>
<evidence type="ECO:0000313" key="1">
    <source>
        <dbReference type="EMBL" id="KAK2190926.1"/>
    </source>
</evidence>
<protein>
    <submittedName>
        <fullName evidence="1">Uncharacterized protein</fullName>
    </submittedName>
</protein>
<sequence length="67" mass="7242">MDQPIVSHHAEVTNTVVSTERVCVQVDAVLANGTPPTSRRPVTFPVTNATLAEAVQIREQGNQSLLF</sequence>
<comment type="caution">
    <text evidence="1">The sequence shown here is derived from an EMBL/GenBank/DDBJ whole genome shotgun (WGS) entry which is preliminary data.</text>
</comment>
<gene>
    <name evidence="1" type="ORF">NP493_64g00005</name>
</gene>
<dbReference type="Proteomes" id="UP001209878">
    <property type="component" value="Unassembled WGS sequence"/>
</dbReference>
<evidence type="ECO:0000313" key="2">
    <source>
        <dbReference type="Proteomes" id="UP001209878"/>
    </source>
</evidence>
<name>A0AAD9PAF7_RIDPI</name>
<keyword evidence="2" id="KW-1185">Reference proteome</keyword>
<reference evidence="1" key="1">
    <citation type="journal article" date="2023" name="Mol. Biol. Evol.">
        <title>Third-Generation Sequencing Reveals the Adaptive Role of the Epigenome in Three Deep-Sea Polychaetes.</title>
        <authorList>
            <person name="Perez M."/>
            <person name="Aroh O."/>
            <person name="Sun Y."/>
            <person name="Lan Y."/>
            <person name="Juniper S.K."/>
            <person name="Young C.R."/>
            <person name="Angers B."/>
            <person name="Qian P.Y."/>
        </authorList>
    </citation>
    <scope>NUCLEOTIDE SEQUENCE</scope>
    <source>
        <strain evidence="1">R07B-5</strain>
    </source>
</reference>
<proteinExistence type="predicted"/>
<dbReference type="AlphaFoldDB" id="A0AAD9PAF7"/>